<dbReference type="Gene3D" id="2.140.10.30">
    <property type="entry name" value="Dipeptidylpeptidase IV, N-terminal domain"/>
    <property type="match status" value="1"/>
</dbReference>
<name>A0AAN8ISN1_TRICO</name>
<organism evidence="5 6">
    <name type="scientific">Trichostrongylus colubriformis</name>
    <name type="common">Black scour worm</name>
    <dbReference type="NCBI Taxonomy" id="6319"/>
    <lineage>
        <taxon>Eukaryota</taxon>
        <taxon>Metazoa</taxon>
        <taxon>Ecdysozoa</taxon>
        <taxon>Nematoda</taxon>
        <taxon>Chromadorea</taxon>
        <taxon>Rhabditida</taxon>
        <taxon>Rhabditina</taxon>
        <taxon>Rhabditomorpha</taxon>
        <taxon>Strongyloidea</taxon>
        <taxon>Trichostrongylidae</taxon>
        <taxon>Trichostrongylus</taxon>
    </lineage>
</organism>
<evidence type="ECO:0000259" key="4">
    <source>
        <dbReference type="Pfam" id="PF00930"/>
    </source>
</evidence>
<dbReference type="EMBL" id="WIXE01001897">
    <property type="protein sequence ID" value="KAK5985304.1"/>
    <property type="molecule type" value="Genomic_DNA"/>
</dbReference>
<evidence type="ECO:0000256" key="2">
    <source>
        <dbReference type="ARBA" id="ARBA00022825"/>
    </source>
</evidence>
<evidence type="ECO:0000313" key="5">
    <source>
        <dbReference type="EMBL" id="KAK5985304.1"/>
    </source>
</evidence>
<comment type="caution">
    <text evidence="5">The sequence shown here is derived from an EMBL/GenBank/DDBJ whole genome shotgun (WGS) entry which is preliminary data.</text>
</comment>
<evidence type="ECO:0000256" key="3">
    <source>
        <dbReference type="ARBA" id="ARBA00023180"/>
    </source>
</evidence>
<keyword evidence="6" id="KW-1185">Reference proteome</keyword>
<reference evidence="5 6" key="1">
    <citation type="submission" date="2019-10" db="EMBL/GenBank/DDBJ databases">
        <title>Assembly and Annotation for the nematode Trichostrongylus colubriformis.</title>
        <authorList>
            <person name="Martin J."/>
        </authorList>
    </citation>
    <scope>NUCLEOTIDE SEQUENCE [LARGE SCALE GENOMIC DNA]</scope>
    <source>
        <strain evidence="5">G859</strain>
        <tissue evidence="5">Whole worm</tissue>
    </source>
</reference>
<proteinExistence type="predicted"/>
<keyword evidence="1" id="KW-0378">Hydrolase</keyword>
<gene>
    <name evidence="5" type="ORF">GCK32_010800</name>
</gene>
<dbReference type="PANTHER" id="PTHR11731:SF200">
    <property type="entry name" value="DIPEPTIDYL PEPTIDASE 10, ISOFORM B"/>
    <property type="match status" value="1"/>
</dbReference>
<sequence>MERSRRHRVRVVEQRYDSTVSQSNDKRCVARQALAATSTLLQLVHHHCMISSDQRYVALLKKTSNRIDHKFNMTYFIHILNRETQVINKVGLVRTAVESQRIFQWCPTGNDYIFWQDGHLYYTDSAESASSVRISDGPSNWEHGIFDWVYEEEIFGRDSKAVWWSESGKKLAYLSREKLKEKSVSMISYNHHEKYPNVLKLPYPKTHEKPLPTYVINIWDKKSRNSKQMDVQLRDSTYV</sequence>
<dbReference type="GO" id="GO:0008239">
    <property type="term" value="F:dipeptidyl-peptidase activity"/>
    <property type="evidence" value="ECO:0007669"/>
    <property type="project" value="TreeGrafter"/>
</dbReference>
<dbReference type="AlphaFoldDB" id="A0AAN8ISN1"/>
<keyword evidence="3" id="KW-0325">Glycoprotein</keyword>
<keyword evidence="2" id="KW-0720">Serine protease</keyword>
<keyword evidence="1" id="KW-0645">Protease</keyword>
<evidence type="ECO:0000313" key="6">
    <source>
        <dbReference type="Proteomes" id="UP001331761"/>
    </source>
</evidence>
<dbReference type="GO" id="GO:0006508">
    <property type="term" value="P:proteolysis"/>
    <property type="evidence" value="ECO:0007669"/>
    <property type="project" value="InterPro"/>
</dbReference>
<dbReference type="GO" id="GO:0008236">
    <property type="term" value="F:serine-type peptidase activity"/>
    <property type="evidence" value="ECO:0007669"/>
    <property type="project" value="UniProtKB-KW"/>
</dbReference>
<dbReference type="GO" id="GO:0004177">
    <property type="term" value="F:aminopeptidase activity"/>
    <property type="evidence" value="ECO:0007669"/>
    <property type="project" value="UniProtKB-KW"/>
</dbReference>
<dbReference type="InterPro" id="IPR050278">
    <property type="entry name" value="Serine_Prot_S9B/DPPIV"/>
</dbReference>
<keyword evidence="1" id="KW-0031">Aminopeptidase</keyword>
<dbReference type="GO" id="GO:0005886">
    <property type="term" value="C:plasma membrane"/>
    <property type="evidence" value="ECO:0007669"/>
    <property type="project" value="TreeGrafter"/>
</dbReference>
<dbReference type="Proteomes" id="UP001331761">
    <property type="component" value="Unassembled WGS sequence"/>
</dbReference>
<dbReference type="InterPro" id="IPR002469">
    <property type="entry name" value="Peptidase_S9B_N"/>
</dbReference>
<evidence type="ECO:0000256" key="1">
    <source>
        <dbReference type="ARBA" id="ARBA00022438"/>
    </source>
</evidence>
<feature type="non-terminal residue" evidence="5">
    <location>
        <position position="239"/>
    </location>
</feature>
<dbReference type="SUPFAM" id="SSF82171">
    <property type="entry name" value="DPP6 N-terminal domain-like"/>
    <property type="match status" value="1"/>
</dbReference>
<accession>A0AAN8ISN1</accession>
<feature type="domain" description="Dipeptidylpeptidase IV N-terminal" evidence="4">
    <location>
        <begin position="51"/>
        <end position="232"/>
    </location>
</feature>
<protein>
    <recommendedName>
        <fullName evidence="4">Dipeptidylpeptidase IV N-terminal domain-containing protein</fullName>
    </recommendedName>
</protein>
<dbReference type="PANTHER" id="PTHR11731">
    <property type="entry name" value="PROTEASE FAMILY S9B,C DIPEPTIDYL-PEPTIDASE IV-RELATED"/>
    <property type="match status" value="1"/>
</dbReference>
<dbReference type="Pfam" id="PF00930">
    <property type="entry name" value="DPPIV_N"/>
    <property type="match status" value="1"/>
</dbReference>